<keyword evidence="11" id="KW-1185">Reference proteome</keyword>
<accession>A0ABW5A2X0</accession>
<name>A0ABW5A2X0_9BACL</name>
<dbReference type="PANTHER" id="PTHR24221:SF423">
    <property type="entry name" value="ABC TRANSPORTER"/>
    <property type="match status" value="1"/>
</dbReference>
<dbReference type="SUPFAM" id="SSF90123">
    <property type="entry name" value="ABC transporter transmembrane region"/>
    <property type="match status" value="1"/>
</dbReference>
<feature type="domain" description="ABC transporter" evidence="8">
    <location>
        <begin position="351"/>
        <end position="584"/>
    </location>
</feature>
<keyword evidence="5 7" id="KW-1133">Transmembrane helix</keyword>
<dbReference type="InterPro" id="IPR003439">
    <property type="entry name" value="ABC_transporter-like_ATP-bd"/>
</dbReference>
<keyword evidence="6 7" id="KW-0472">Membrane</keyword>
<dbReference type="Gene3D" id="1.20.1560.10">
    <property type="entry name" value="ABC transporter type 1, transmembrane domain"/>
    <property type="match status" value="1"/>
</dbReference>
<evidence type="ECO:0000256" key="7">
    <source>
        <dbReference type="SAM" id="Phobius"/>
    </source>
</evidence>
<dbReference type="PANTHER" id="PTHR24221">
    <property type="entry name" value="ATP-BINDING CASSETTE SUB-FAMILY B"/>
    <property type="match status" value="1"/>
</dbReference>
<feature type="transmembrane region" description="Helical" evidence="7">
    <location>
        <begin position="16"/>
        <end position="34"/>
    </location>
</feature>
<feature type="transmembrane region" description="Helical" evidence="7">
    <location>
        <begin position="128"/>
        <end position="151"/>
    </location>
</feature>
<organism evidence="10 11">
    <name type="scientific">Tumebacillus lipolyticus</name>
    <dbReference type="NCBI Taxonomy" id="1280370"/>
    <lineage>
        <taxon>Bacteria</taxon>
        <taxon>Bacillati</taxon>
        <taxon>Bacillota</taxon>
        <taxon>Bacilli</taxon>
        <taxon>Bacillales</taxon>
        <taxon>Alicyclobacillaceae</taxon>
        <taxon>Tumebacillus</taxon>
    </lineage>
</organism>
<dbReference type="EMBL" id="JBHUIO010000011">
    <property type="protein sequence ID" value="MFD2171916.1"/>
    <property type="molecule type" value="Genomic_DNA"/>
</dbReference>
<evidence type="ECO:0000259" key="9">
    <source>
        <dbReference type="PROSITE" id="PS50929"/>
    </source>
</evidence>
<keyword evidence="4 10" id="KW-0067">ATP-binding</keyword>
<sequence length="590" mass="65389">MSTYQLLFKLIRFRPGLYLLYATFAISGWLLFLVPAYVGKKFFDSLATGASTDVVWGVVALFVMSVIARALINLCNYGVDVTFRNTVGLLMRKNLLRQVLNKPAARALPNSAGEAISRFREDVEEATLFLGWGVFLDLVGAFLFSVIALVLMLQIDPLITCVVFLPLTIVAVVAQRASKRIDSYRQDSREKTGNMTGMIGETFGAIQAVQVAGAEPSVLRRFREINKARGEAMVKESTFSAMLNSVFLNITDIGTGVILLLAATSMLQGAFTVGEFAAFIYYLAWISQLTRHFGMLTAKYKQVTVSFQRMSELLQGEKAEKIVEHGPVYLKGELPAVAHMQKTAEHRLEELKAIDLTYRYAETNRGVEGIHLQLKRGTLTVVTGRIGSGKTTLLRAVLGLLPAQDGELYWNGQKVEDPASFMTPPRCAYTPQVPRLFSESIRQNVLMGLPEDKVDVELAFKQAVMEQDLDQLADGSDTVIGVRGATLSGGQRQRTAAARMFVRTPELYVMDDLSSALDVETEQRFWDRLLEEQAEATCLVASHRPAVLRRADHIIVLKDGAVAGEGRLEELLETCEEMKLLWAGEHQMNA</sequence>
<evidence type="ECO:0000256" key="3">
    <source>
        <dbReference type="ARBA" id="ARBA00022741"/>
    </source>
</evidence>
<evidence type="ECO:0000313" key="10">
    <source>
        <dbReference type="EMBL" id="MFD2171916.1"/>
    </source>
</evidence>
<dbReference type="PROSITE" id="PS50929">
    <property type="entry name" value="ABC_TM1F"/>
    <property type="match status" value="1"/>
</dbReference>
<feature type="transmembrane region" description="Helical" evidence="7">
    <location>
        <begin position="241"/>
        <end position="263"/>
    </location>
</feature>
<evidence type="ECO:0000259" key="8">
    <source>
        <dbReference type="PROSITE" id="PS50893"/>
    </source>
</evidence>
<evidence type="ECO:0000256" key="5">
    <source>
        <dbReference type="ARBA" id="ARBA00022989"/>
    </source>
</evidence>
<keyword evidence="2 7" id="KW-0812">Transmembrane</keyword>
<gene>
    <name evidence="10" type="ORF">ACFSOY_18280</name>
</gene>
<protein>
    <submittedName>
        <fullName evidence="10">ABC transporter ATP-binding protein</fullName>
    </submittedName>
</protein>
<dbReference type="Pfam" id="PF00664">
    <property type="entry name" value="ABC_membrane"/>
    <property type="match status" value="1"/>
</dbReference>
<comment type="caution">
    <text evidence="10">The sequence shown here is derived from an EMBL/GenBank/DDBJ whole genome shotgun (WGS) entry which is preliminary data.</text>
</comment>
<proteinExistence type="predicted"/>
<dbReference type="Pfam" id="PF00005">
    <property type="entry name" value="ABC_tran"/>
    <property type="match status" value="1"/>
</dbReference>
<feature type="domain" description="ABC transmembrane type-1" evidence="9">
    <location>
        <begin position="19"/>
        <end position="302"/>
    </location>
</feature>
<reference evidence="11" key="1">
    <citation type="journal article" date="2019" name="Int. J. Syst. Evol. Microbiol.">
        <title>The Global Catalogue of Microorganisms (GCM) 10K type strain sequencing project: providing services to taxonomists for standard genome sequencing and annotation.</title>
        <authorList>
            <consortium name="The Broad Institute Genomics Platform"/>
            <consortium name="The Broad Institute Genome Sequencing Center for Infectious Disease"/>
            <person name="Wu L."/>
            <person name="Ma J."/>
        </authorList>
    </citation>
    <scope>NUCLEOTIDE SEQUENCE [LARGE SCALE GENOMIC DNA]</scope>
    <source>
        <strain evidence="11">CGMCC 1.13574</strain>
    </source>
</reference>
<dbReference type="RefSeq" id="WP_386049131.1">
    <property type="nucleotide sequence ID" value="NZ_JBHUIO010000011.1"/>
</dbReference>
<dbReference type="SUPFAM" id="SSF52540">
    <property type="entry name" value="P-loop containing nucleoside triphosphate hydrolases"/>
    <property type="match status" value="1"/>
</dbReference>
<dbReference type="Proteomes" id="UP001597343">
    <property type="component" value="Unassembled WGS sequence"/>
</dbReference>
<comment type="subcellular location">
    <subcellularLocation>
        <location evidence="1">Cell membrane</location>
        <topology evidence="1">Multi-pass membrane protein</topology>
    </subcellularLocation>
</comment>
<dbReference type="SMART" id="SM00382">
    <property type="entry name" value="AAA"/>
    <property type="match status" value="1"/>
</dbReference>
<dbReference type="PROSITE" id="PS50893">
    <property type="entry name" value="ABC_TRANSPORTER_2"/>
    <property type="match status" value="1"/>
</dbReference>
<dbReference type="InterPro" id="IPR036640">
    <property type="entry name" value="ABC1_TM_sf"/>
</dbReference>
<evidence type="ECO:0000256" key="4">
    <source>
        <dbReference type="ARBA" id="ARBA00022840"/>
    </source>
</evidence>
<feature type="transmembrane region" description="Helical" evidence="7">
    <location>
        <begin position="157"/>
        <end position="174"/>
    </location>
</feature>
<feature type="transmembrane region" description="Helical" evidence="7">
    <location>
        <begin position="54"/>
        <end position="72"/>
    </location>
</feature>
<dbReference type="Gene3D" id="3.40.50.300">
    <property type="entry name" value="P-loop containing nucleotide triphosphate hydrolases"/>
    <property type="match status" value="1"/>
</dbReference>
<keyword evidence="3" id="KW-0547">Nucleotide-binding</keyword>
<dbReference type="InterPro" id="IPR003593">
    <property type="entry name" value="AAA+_ATPase"/>
</dbReference>
<dbReference type="InterPro" id="IPR027417">
    <property type="entry name" value="P-loop_NTPase"/>
</dbReference>
<dbReference type="InterPro" id="IPR039421">
    <property type="entry name" value="Type_1_exporter"/>
</dbReference>
<dbReference type="CDD" id="cd07346">
    <property type="entry name" value="ABC_6TM_exporters"/>
    <property type="match status" value="1"/>
</dbReference>
<evidence type="ECO:0000256" key="2">
    <source>
        <dbReference type="ARBA" id="ARBA00022692"/>
    </source>
</evidence>
<evidence type="ECO:0000256" key="1">
    <source>
        <dbReference type="ARBA" id="ARBA00004651"/>
    </source>
</evidence>
<evidence type="ECO:0000313" key="11">
    <source>
        <dbReference type="Proteomes" id="UP001597343"/>
    </source>
</evidence>
<evidence type="ECO:0000256" key="6">
    <source>
        <dbReference type="ARBA" id="ARBA00023136"/>
    </source>
</evidence>
<dbReference type="GO" id="GO:0005524">
    <property type="term" value="F:ATP binding"/>
    <property type="evidence" value="ECO:0007669"/>
    <property type="project" value="UniProtKB-KW"/>
</dbReference>
<dbReference type="InterPro" id="IPR011527">
    <property type="entry name" value="ABC1_TM_dom"/>
</dbReference>